<feature type="region of interest" description="Disordered" evidence="1">
    <location>
        <begin position="1"/>
        <end position="23"/>
    </location>
</feature>
<protein>
    <submittedName>
        <fullName evidence="2">Uncharacterized protein</fullName>
    </submittedName>
</protein>
<accession>A0A7S3ZST0</accession>
<proteinExistence type="predicted"/>
<dbReference type="EMBL" id="HBIW01009383">
    <property type="protein sequence ID" value="CAE0692574.1"/>
    <property type="molecule type" value="Transcribed_RNA"/>
</dbReference>
<organism evidence="2">
    <name type="scientific">Pelagomonas calceolata</name>
    <dbReference type="NCBI Taxonomy" id="35677"/>
    <lineage>
        <taxon>Eukaryota</taxon>
        <taxon>Sar</taxon>
        <taxon>Stramenopiles</taxon>
        <taxon>Ochrophyta</taxon>
        <taxon>Pelagophyceae</taxon>
        <taxon>Pelagomonadales</taxon>
        <taxon>Pelagomonadaceae</taxon>
        <taxon>Pelagomonas</taxon>
    </lineage>
</organism>
<dbReference type="AlphaFoldDB" id="A0A7S3ZST0"/>
<evidence type="ECO:0000313" key="2">
    <source>
        <dbReference type="EMBL" id="CAE0692574.1"/>
    </source>
</evidence>
<gene>
    <name evidence="2" type="ORF">PCAL00307_LOCUS8010</name>
</gene>
<sequence length="167" mass="17950">MAARRPLGTLTNNIQPAAAPPKPAPKPAVYRCDHCFSFTGSYAAVAAHEATCPCAAPSIKREAAAPPPAAPAPKRRVPLWVLVCFLWAGYEAARPIPQPVCPARPRPFDEILIEQLADVAASESTALVVHEEVGYGVAGKLGNAFLKALFAPVRVLLAPFRMMFRRR</sequence>
<reference evidence="2" key="1">
    <citation type="submission" date="2021-01" db="EMBL/GenBank/DDBJ databases">
        <authorList>
            <person name="Corre E."/>
            <person name="Pelletier E."/>
            <person name="Niang G."/>
            <person name="Scheremetjew M."/>
            <person name="Finn R."/>
            <person name="Kale V."/>
            <person name="Holt S."/>
            <person name="Cochrane G."/>
            <person name="Meng A."/>
            <person name="Brown T."/>
            <person name="Cohen L."/>
        </authorList>
    </citation>
    <scope>NUCLEOTIDE SEQUENCE</scope>
    <source>
        <strain evidence="2">CCMP1756</strain>
    </source>
</reference>
<evidence type="ECO:0000256" key="1">
    <source>
        <dbReference type="SAM" id="MobiDB-lite"/>
    </source>
</evidence>
<name>A0A7S3ZST0_9STRA</name>